<evidence type="ECO:0000256" key="3">
    <source>
        <dbReference type="SAM" id="MobiDB-lite"/>
    </source>
</evidence>
<comment type="similarity">
    <text evidence="1 2">Belongs to the outer membrane factor (OMF) (TC 1.B.17) family.</text>
</comment>
<evidence type="ECO:0000313" key="5">
    <source>
        <dbReference type="Proteomes" id="UP000095200"/>
    </source>
</evidence>
<keyword evidence="2" id="KW-0472">Membrane</keyword>
<dbReference type="PROSITE" id="PS51257">
    <property type="entry name" value="PROKAR_LIPOPROTEIN"/>
    <property type="match status" value="1"/>
</dbReference>
<dbReference type="PANTHER" id="PTHR30203">
    <property type="entry name" value="OUTER MEMBRANE CATION EFFLUX PROTEIN"/>
    <property type="match status" value="1"/>
</dbReference>
<dbReference type="Gene3D" id="1.20.1600.10">
    <property type="entry name" value="Outer membrane efflux proteins (OEP)"/>
    <property type="match status" value="1"/>
</dbReference>
<comment type="subcellular location">
    <subcellularLocation>
        <location evidence="2">Cell membrane</location>
        <topology evidence="2">Lipid-anchor</topology>
    </subcellularLocation>
</comment>
<sequence>MHSTLRMLVLMAGCVVVLGGCSLAPTYERPQAPVPAEWPQGADVASRQTDPSPLASDVPWETFFPDRNLGQVISLALENNRDLKLAALNVARAQALYGVQRAELYPGLGVSGAGTKERTAADFTLPGASRTSKAFNVDLGIAAWELDFFGRIRSLKDQALQEYLATEAAARSVRITLIAGVAKAYLNLAASRDHLVLARTALEVQEAAYALVKRRHEAGLATELDLRRAEVPVQTARGDIARYTMLEAQALNALNLLAGETVPKGLLPEGLENLVPPRGVTPGLPSETLLRRPDILAAEHRLRGGYAFIGAARAAFFPSISLTTTMGTASEELSGLFGSGSDTWNFTPSVAMPIFDPRTWAAYRVSKAQQKILLAEYEKAIQTAFKEVADALAVQEQIGRQIAAQEDLVQALARTYELSRKRYERGIDSYLGVLDAQRSLVDARQGLMTLKLTRLANEVQLYAVLGGGGE</sequence>
<keyword evidence="5" id="KW-1185">Reference proteome</keyword>
<keyword evidence="2" id="KW-1134">Transmembrane beta strand</keyword>
<protein>
    <submittedName>
        <fullName evidence="4">Multidrug transporter</fullName>
    </submittedName>
</protein>
<dbReference type="SUPFAM" id="SSF56954">
    <property type="entry name" value="Outer membrane efflux proteins (OEP)"/>
    <property type="match status" value="1"/>
</dbReference>
<accession>A0A194AFK1</accession>
<dbReference type="GO" id="GO:0005886">
    <property type="term" value="C:plasma membrane"/>
    <property type="evidence" value="ECO:0007669"/>
    <property type="project" value="UniProtKB-SubCell"/>
</dbReference>
<dbReference type="Pfam" id="PF02321">
    <property type="entry name" value="OEP"/>
    <property type="match status" value="2"/>
</dbReference>
<evidence type="ECO:0000256" key="1">
    <source>
        <dbReference type="ARBA" id="ARBA00007613"/>
    </source>
</evidence>
<reference evidence="5" key="1">
    <citation type="submission" date="2016-06" db="EMBL/GenBank/DDBJ databases">
        <title>Draft genome sequence of Desulfoplanes formicivorans strain Pf12B.</title>
        <authorList>
            <person name="Watanabe M."/>
            <person name="Kojima H."/>
            <person name="Fukui M."/>
        </authorList>
    </citation>
    <scope>NUCLEOTIDE SEQUENCE [LARGE SCALE GENOMIC DNA]</scope>
    <source>
        <strain evidence="5">Pf12B</strain>
    </source>
</reference>
<dbReference type="Gene3D" id="2.20.200.10">
    <property type="entry name" value="Outer membrane efflux proteins (OEP)"/>
    <property type="match status" value="1"/>
</dbReference>
<name>A0A194AFK1_9BACT</name>
<dbReference type="EMBL" id="BDFE01000015">
    <property type="protein sequence ID" value="GAU08852.1"/>
    <property type="molecule type" value="Genomic_DNA"/>
</dbReference>
<feature type="region of interest" description="Disordered" evidence="3">
    <location>
        <begin position="34"/>
        <end position="53"/>
    </location>
</feature>
<evidence type="ECO:0000313" key="4">
    <source>
        <dbReference type="EMBL" id="GAU08852.1"/>
    </source>
</evidence>
<dbReference type="PANTHER" id="PTHR30203:SF33">
    <property type="entry name" value="BLR4455 PROTEIN"/>
    <property type="match status" value="1"/>
</dbReference>
<dbReference type="InterPro" id="IPR010131">
    <property type="entry name" value="MdtP/NodT-like"/>
</dbReference>
<dbReference type="GO" id="GO:0015562">
    <property type="term" value="F:efflux transmembrane transporter activity"/>
    <property type="evidence" value="ECO:0007669"/>
    <property type="project" value="InterPro"/>
</dbReference>
<dbReference type="STRING" id="1592317.DPF_1569"/>
<proteinExistence type="inferred from homology"/>
<dbReference type="InterPro" id="IPR003423">
    <property type="entry name" value="OMP_efflux"/>
</dbReference>
<dbReference type="OrthoDB" id="9783163at2"/>
<keyword evidence="2" id="KW-0812">Transmembrane</keyword>
<gene>
    <name evidence="4" type="ORF">DPF_1569</name>
</gene>
<keyword evidence="2" id="KW-0564">Palmitate</keyword>
<dbReference type="RefSeq" id="WP_069858677.1">
    <property type="nucleotide sequence ID" value="NZ_BDFE01000015.1"/>
</dbReference>
<dbReference type="Proteomes" id="UP000095200">
    <property type="component" value="Unassembled WGS sequence"/>
</dbReference>
<evidence type="ECO:0000256" key="2">
    <source>
        <dbReference type="RuleBase" id="RU362097"/>
    </source>
</evidence>
<dbReference type="NCBIfam" id="TIGR01845">
    <property type="entry name" value="outer_NodT"/>
    <property type="match status" value="1"/>
</dbReference>
<keyword evidence="2" id="KW-0449">Lipoprotein</keyword>
<dbReference type="AlphaFoldDB" id="A0A194AFK1"/>
<comment type="caution">
    <text evidence="4">The sequence shown here is derived from an EMBL/GenBank/DDBJ whole genome shotgun (WGS) entry which is preliminary data.</text>
</comment>
<organism evidence="4 5">
    <name type="scientific">Desulfoplanes formicivorans</name>
    <dbReference type="NCBI Taxonomy" id="1592317"/>
    <lineage>
        <taxon>Bacteria</taxon>
        <taxon>Pseudomonadati</taxon>
        <taxon>Thermodesulfobacteriota</taxon>
        <taxon>Desulfovibrionia</taxon>
        <taxon>Desulfovibrionales</taxon>
        <taxon>Desulfoplanaceae</taxon>
        <taxon>Desulfoplanes</taxon>
    </lineage>
</organism>